<reference evidence="5" key="1">
    <citation type="submission" date="2025-08" db="UniProtKB">
        <authorList>
            <consortium name="RefSeq"/>
        </authorList>
    </citation>
    <scope>IDENTIFICATION</scope>
    <source>
        <tissue evidence="5">Leaf</tissue>
    </source>
</reference>
<dbReference type="AlphaFoldDB" id="A0A6J1B7T2"/>
<keyword evidence="1" id="KW-0862">Zinc</keyword>
<dbReference type="PANTHER" id="PTHR22765">
    <property type="entry name" value="RING FINGER AND PROTEASE ASSOCIATED DOMAIN-CONTAINING"/>
    <property type="match status" value="1"/>
</dbReference>
<dbReference type="Gene3D" id="3.30.40.10">
    <property type="entry name" value="Zinc/RING finger domain, C3HC4 (zinc finger)"/>
    <property type="match status" value="1"/>
</dbReference>
<dbReference type="InterPro" id="IPR001841">
    <property type="entry name" value="Znf_RING"/>
</dbReference>
<dbReference type="GO" id="GO:0061630">
    <property type="term" value="F:ubiquitin protein ligase activity"/>
    <property type="evidence" value="ECO:0007669"/>
    <property type="project" value="TreeGrafter"/>
</dbReference>
<dbReference type="PANTHER" id="PTHR22765:SF421">
    <property type="entry name" value="RING-TYPE DOMAIN-CONTAINING PROTEIN"/>
    <property type="match status" value="1"/>
</dbReference>
<dbReference type="GeneID" id="110424370"/>
<sequence>MPDSRILTDDDHDCSPCNHSLSLPPPSPPPPPPEYCKISFVFRVQIKNLGKITSGDSEPRVVKIVTSSLEQVELHWRTSCKHMNRLLEKNEISGSYKKNKKEIDRRLVSELMKLDFDGCAMTNVVVEIDMALDQLDSLSLSDDIKDERCAICLESLFVDSHLALPCCHLYHNNCIMEWLCRKQECPLCRRPPCKD</sequence>
<dbReference type="RefSeq" id="XP_021294599.1">
    <property type="nucleotide sequence ID" value="XM_021438924.1"/>
</dbReference>
<dbReference type="PROSITE" id="PS50089">
    <property type="entry name" value="ZF_RING_2"/>
    <property type="match status" value="1"/>
</dbReference>
<evidence type="ECO:0000313" key="4">
    <source>
        <dbReference type="Proteomes" id="UP000504621"/>
    </source>
</evidence>
<gene>
    <name evidence="5" type="primary">LOC110424370</name>
</gene>
<evidence type="ECO:0000259" key="3">
    <source>
        <dbReference type="PROSITE" id="PS50089"/>
    </source>
</evidence>
<keyword evidence="1" id="KW-0479">Metal-binding</keyword>
<evidence type="ECO:0000256" key="1">
    <source>
        <dbReference type="PROSITE-ProRule" id="PRU00175"/>
    </source>
</evidence>
<dbReference type="InterPro" id="IPR051826">
    <property type="entry name" value="E3_ubiquitin-ligase_domain"/>
</dbReference>
<name>A0A6J1B7T2_9ROSI</name>
<dbReference type="SUPFAM" id="SSF57850">
    <property type="entry name" value="RING/U-box"/>
    <property type="match status" value="1"/>
</dbReference>
<protein>
    <submittedName>
        <fullName evidence="5">E3 ubiquitin-protein ligase RING1-like</fullName>
    </submittedName>
</protein>
<evidence type="ECO:0000256" key="2">
    <source>
        <dbReference type="SAM" id="MobiDB-lite"/>
    </source>
</evidence>
<proteinExistence type="predicted"/>
<organism evidence="4 5">
    <name type="scientific">Herrania umbratica</name>
    <dbReference type="NCBI Taxonomy" id="108875"/>
    <lineage>
        <taxon>Eukaryota</taxon>
        <taxon>Viridiplantae</taxon>
        <taxon>Streptophyta</taxon>
        <taxon>Embryophyta</taxon>
        <taxon>Tracheophyta</taxon>
        <taxon>Spermatophyta</taxon>
        <taxon>Magnoliopsida</taxon>
        <taxon>eudicotyledons</taxon>
        <taxon>Gunneridae</taxon>
        <taxon>Pentapetalae</taxon>
        <taxon>rosids</taxon>
        <taxon>malvids</taxon>
        <taxon>Malvales</taxon>
        <taxon>Malvaceae</taxon>
        <taxon>Byttnerioideae</taxon>
        <taxon>Herrania</taxon>
    </lineage>
</organism>
<dbReference type="Pfam" id="PF13639">
    <property type="entry name" value="zf-RING_2"/>
    <property type="match status" value="1"/>
</dbReference>
<keyword evidence="1" id="KW-0863">Zinc-finger</keyword>
<dbReference type="GO" id="GO:0008270">
    <property type="term" value="F:zinc ion binding"/>
    <property type="evidence" value="ECO:0007669"/>
    <property type="project" value="UniProtKB-KW"/>
</dbReference>
<feature type="region of interest" description="Disordered" evidence="2">
    <location>
        <begin position="1"/>
        <end position="30"/>
    </location>
</feature>
<dbReference type="OrthoDB" id="1049337at2759"/>
<dbReference type="Proteomes" id="UP000504621">
    <property type="component" value="Unplaced"/>
</dbReference>
<keyword evidence="4" id="KW-1185">Reference proteome</keyword>
<dbReference type="InterPro" id="IPR013083">
    <property type="entry name" value="Znf_RING/FYVE/PHD"/>
</dbReference>
<feature type="domain" description="RING-type" evidence="3">
    <location>
        <begin position="149"/>
        <end position="189"/>
    </location>
</feature>
<accession>A0A6J1B7T2</accession>
<dbReference type="GO" id="GO:0006511">
    <property type="term" value="P:ubiquitin-dependent protein catabolic process"/>
    <property type="evidence" value="ECO:0007669"/>
    <property type="project" value="TreeGrafter"/>
</dbReference>
<dbReference type="SMART" id="SM00184">
    <property type="entry name" value="RING"/>
    <property type="match status" value="1"/>
</dbReference>
<evidence type="ECO:0000313" key="5">
    <source>
        <dbReference type="RefSeq" id="XP_021294599.1"/>
    </source>
</evidence>